<gene>
    <name evidence="13" type="ORF">SAMN05428946_1175</name>
</gene>
<dbReference type="OrthoDB" id="9792335at2"/>
<comment type="pathway">
    <text evidence="3">Amino-acid biosynthesis; L-lysine biosynthesis via DAP pathway; LL-2,6-diaminopimelate from (S)-tetrahydrodipicolinate (succinylase route): step 3/3.</text>
</comment>
<evidence type="ECO:0000256" key="1">
    <source>
        <dbReference type="ARBA" id="ARBA00001941"/>
    </source>
</evidence>
<dbReference type="NCBIfam" id="TIGR01910">
    <property type="entry name" value="DapE-ArgE"/>
    <property type="match status" value="1"/>
</dbReference>
<evidence type="ECO:0000259" key="12">
    <source>
        <dbReference type="Pfam" id="PF07687"/>
    </source>
</evidence>
<evidence type="ECO:0000313" key="14">
    <source>
        <dbReference type="Proteomes" id="UP000187550"/>
    </source>
</evidence>
<comment type="similarity">
    <text evidence="4">Belongs to the peptidase M20A family.</text>
</comment>
<sequence>MKTDTHSKSYLRDREAVIRLTQELVRIESVYRGEGVPGGNEEKVAHYVADRLRSYGIETHVEEVVPGRPNVIGIVDSGKPGPVLLFEGHTDVVTEGNREAWTHDPFGAEIIGGRMYGRGTNDTKGNLSCMITAVHSLLQDGEDFRGKIILCIPCDEEGLMIGIKDFIKKGWADGVDGAIICEPEENNVCIAQRGAMRIQVDVYGKMAHGAISWSGINPNWRMARLIVELEKLEKEEQERLGEDPYLKWPSITPTILQAPVKGDAQINVIPDHCRMTLDIRTVPAQDHGELRGKIDRIIEKLKADDPDFNCELTLLDDRPATATDKDEPVVQAICEAVRHVTGKEPIYNGVPGATDGTFLHVHGVPIVTIGAGDRDIPHQIDEYVDIEELAETTAIYRDTALRFLNGEVRKDG</sequence>
<dbReference type="Gene3D" id="3.40.630.10">
    <property type="entry name" value="Zn peptidases"/>
    <property type="match status" value="2"/>
</dbReference>
<dbReference type="InterPro" id="IPR036264">
    <property type="entry name" value="Bact_exopeptidase_dim_dom"/>
</dbReference>
<dbReference type="SUPFAM" id="SSF55031">
    <property type="entry name" value="Bacterial exopeptidase dimerisation domain"/>
    <property type="match status" value="1"/>
</dbReference>
<evidence type="ECO:0000256" key="3">
    <source>
        <dbReference type="ARBA" id="ARBA00005130"/>
    </source>
</evidence>
<dbReference type="Pfam" id="PF07687">
    <property type="entry name" value="M20_dimer"/>
    <property type="match status" value="1"/>
</dbReference>
<evidence type="ECO:0000256" key="2">
    <source>
        <dbReference type="ARBA" id="ARBA00001947"/>
    </source>
</evidence>
<accession>A0A1U7PNM0</accession>
<feature type="domain" description="Peptidase M20 dimerisation" evidence="12">
    <location>
        <begin position="190"/>
        <end position="304"/>
    </location>
</feature>
<dbReference type="Gene3D" id="3.30.70.360">
    <property type="match status" value="1"/>
</dbReference>
<keyword evidence="10" id="KW-0170">Cobalt</keyword>
<evidence type="ECO:0000256" key="8">
    <source>
        <dbReference type="ARBA" id="ARBA00022801"/>
    </source>
</evidence>
<proteinExistence type="inferred from homology"/>
<reference evidence="14" key="1">
    <citation type="submission" date="2017-01" db="EMBL/GenBank/DDBJ databases">
        <authorList>
            <person name="Varghese N."/>
            <person name="Submissions S."/>
        </authorList>
    </citation>
    <scope>NUCLEOTIDE SEQUENCE [LARGE SCALE GENOMIC DNA]</scope>
    <source>
        <strain evidence="14">MNA4</strain>
    </source>
</reference>
<protein>
    <recommendedName>
        <fullName evidence="6">Probable succinyl-diaminopimelate desuccinylase</fullName>
        <ecNumber evidence="5">3.5.1.18</ecNumber>
    </recommendedName>
</protein>
<dbReference type="AlphaFoldDB" id="A0A1U7PNM0"/>
<name>A0A1U7PNM0_9BACI</name>
<dbReference type="GO" id="GO:0046872">
    <property type="term" value="F:metal ion binding"/>
    <property type="evidence" value="ECO:0007669"/>
    <property type="project" value="UniProtKB-KW"/>
</dbReference>
<dbReference type="PROSITE" id="PS00759">
    <property type="entry name" value="ARGE_DAPE_CPG2_2"/>
    <property type="match status" value="1"/>
</dbReference>
<dbReference type="EC" id="3.5.1.18" evidence="5"/>
<evidence type="ECO:0000313" key="13">
    <source>
        <dbReference type="EMBL" id="SIT75561.1"/>
    </source>
</evidence>
<dbReference type="InterPro" id="IPR002933">
    <property type="entry name" value="Peptidase_M20"/>
</dbReference>
<dbReference type="CDD" id="cd08659">
    <property type="entry name" value="M20_ArgE_DapE-like"/>
    <property type="match status" value="1"/>
</dbReference>
<keyword evidence="8" id="KW-0378">Hydrolase</keyword>
<dbReference type="InterPro" id="IPR001261">
    <property type="entry name" value="ArgE/DapE_CS"/>
</dbReference>
<dbReference type="InterPro" id="IPR010182">
    <property type="entry name" value="ArgE/DapE"/>
</dbReference>
<evidence type="ECO:0000256" key="10">
    <source>
        <dbReference type="ARBA" id="ARBA00023285"/>
    </source>
</evidence>
<dbReference type="GO" id="GO:0009089">
    <property type="term" value="P:lysine biosynthetic process via diaminopimelate"/>
    <property type="evidence" value="ECO:0007669"/>
    <property type="project" value="UniProtKB-UniPathway"/>
</dbReference>
<dbReference type="GO" id="GO:0009014">
    <property type="term" value="F:succinyl-diaminopimelate desuccinylase activity"/>
    <property type="evidence" value="ECO:0007669"/>
    <property type="project" value="UniProtKB-EC"/>
</dbReference>
<dbReference type="SUPFAM" id="SSF53187">
    <property type="entry name" value="Zn-dependent exopeptidases"/>
    <property type="match status" value="1"/>
</dbReference>
<dbReference type="EMBL" id="FTPL01000001">
    <property type="protein sequence ID" value="SIT75561.1"/>
    <property type="molecule type" value="Genomic_DNA"/>
</dbReference>
<comment type="catalytic activity">
    <reaction evidence="11">
        <text>N-succinyl-(2S,6S)-2,6-diaminopimelate + H2O = (2S,6S)-2,6-diaminopimelate + succinate</text>
        <dbReference type="Rhea" id="RHEA:22608"/>
        <dbReference type="ChEBI" id="CHEBI:15377"/>
        <dbReference type="ChEBI" id="CHEBI:30031"/>
        <dbReference type="ChEBI" id="CHEBI:57609"/>
        <dbReference type="ChEBI" id="CHEBI:58087"/>
        <dbReference type="EC" id="3.5.1.18"/>
    </reaction>
</comment>
<keyword evidence="7" id="KW-0479">Metal-binding</keyword>
<dbReference type="PANTHER" id="PTHR43808">
    <property type="entry name" value="ACETYLORNITHINE DEACETYLASE"/>
    <property type="match status" value="1"/>
</dbReference>
<dbReference type="InterPro" id="IPR050072">
    <property type="entry name" value="Peptidase_M20A"/>
</dbReference>
<dbReference type="STRING" id="550447.SAMN05428946_1175"/>
<evidence type="ECO:0000256" key="9">
    <source>
        <dbReference type="ARBA" id="ARBA00022833"/>
    </source>
</evidence>
<dbReference type="RefSeq" id="WP_076757373.1">
    <property type="nucleotide sequence ID" value="NZ_FTPL01000001.1"/>
</dbReference>
<dbReference type="Pfam" id="PF01546">
    <property type="entry name" value="Peptidase_M20"/>
    <property type="match status" value="1"/>
</dbReference>
<evidence type="ECO:0000256" key="11">
    <source>
        <dbReference type="ARBA" id="ARBA00051301"/>
    </source>
</evidence>
<keyword evidence="14" id="KW-1185">Reference proteome</keyword>
<dbReference type="UniPathway" id="UPA00034">
    <property type="reaction ID" value="UER00021"/>
</dbReference>
<comment type="cofactor">
    <cofactor evidence="2">
        <name>Zn(2+)</name>
        <dbReference type="ChEBI" id="CHEBI:29105"/>
    </cofactor>
</comment>
<dbReference type="Proteomes" id="UP000187550">
    <property type="component" value="Unassembled WGS sequence"/>
</dbReference>
<evidence type="ECO:0000256" key="7">
    <source>
        <dbReference type="ARBA" id="ARBA00022723"/>
    </source>
</evidence>
<comment type="cofactor">
    <cofactor evidence="1">
        <name>Co(2+)</name>
        <dbReference type="ChEBI" id="CHEBI:48828"/>
    </cofactor>
</comment>
<evidence type="ECO:0000256" key="5">
    <source>
        <dbReference type="ARBA" id="ARBA00011921"/>
    </source>
</evidence>
<dbReference type="PROSITE" id="PS00758">
    <property type="entry name" value="ARGE_DAPE_CPG2_1"/>
    <property type="match status" value="1"/>
</dbReference>
<evidence type="ECO:0000256" key="6">
    <source>
        <dbReference type="ARBA" id="ARBA00016853"/>
    </source>
</evidence>
<keyword evidence="9" id="KW-0862">Zinc</keyword>
<organism evidence="13 14">
    <name type="scientific">Edaphobacillus lindanitolerans</name>
    <dbReference type="NCBI Taxonomy" id="550447"/>
    <lineage>
        <taxon>Bacteria</taxon>
        <taxon>Bacillati</taxon>
        <taxon>Bacillota</taxon>
        <taxon>Bacilli</taxon>
        <taxon>Bacillales</taxon>
        <taxon>Bacillaceae</taxon>
        <taxon>Edaphobacillus</taxon>
    </lineage>
</organism>
<evidence type="ECO:0000256" key="4">
    <source>
        <dbReference type="ARBA" id="ARBA00006247"/>
    </source>
</evidence>
<dbReference type="InterPro" id="IPR011650">
    <property type="entry name" value="Peptidase_M20_dimer"/>
</dbReference>